<keyword evidence="6" id="KW-1185">Reference proteome</keyword>
<evidence type="ECO:0000313" key="6">
    <source>
        <dbReference type="Proteomes" id="UP001377567"/>
    </source>
</evidence>
<dbReference type="InterPro" id="IPR037524">
    <property type="entry name" value="PA14/GLEYA"/>
</dbReference>
<evidence type="ECO:0000256" key="3">
    <source>
        <dbReference type="SAM" id="SignalP"/>
    </source>
</evidence>
<protein>
    <recommendedName>
        <fullName evidence="4">PA14 domain-containing protein</fullName>
    </recommendedName>
</protein>
<feature type="domain" description="PA14" evidence="4">
    <location>
        <begin position="47"/>
        <end position="218"/>
    </location>
</feature>
<evidence type="ECO:0000313" key="5">
    <source>
        <dbReference type="EMBL" id="GMM56597.1"/>
    </source>
</evidence>
<feature type="region of interest" description="Disordered" evidence="1">
    <location>
        <begin position="465"/>
        <end position="505"/>
    </location>
</feature>
<feature type="compositionally biased region" description="Low complexity" evidence="1">
    <location>
        <begin position="490"/>
        <end position="505"/>
    </location>
</feature>
<comment type="caution">
    <text evidence="5">The sequence shown here is derived from an EMBL/GenBank/DDBJ whole genome shotgun (WGS) entry which is preliminary data.</text>
</comment>
<feature type="chain" id="PRO_5043764313" description="PA14 domain-containing protein" evidence="3">
    <location>
        <begin position="21"/>
        <end position="715"/>
    </location>
</feature>
<keyword evidence="2" id="KW-1133">Transmembrane helix</keyword>
<evidence type="ECO:0000259" key="4">
    <source>
        <dbReference type="PROSITE" id="PS51820"/>
    </source>
</evidence>
<feature type="compositionally biased region" description="Low complexity" evidence="1">
    <location>
        <begin position="383"/>
        <end position="398"/>
    </location>
</feature>
<keyword evidence="2" id="KW-0472">Membrane</keyword>
<proteinExistence type="predicted"/>
<evidence type="ECO:0000256" key="1">
    <source>
        <dbReference type="SAM" id="MobiDB-lite"/>
    </source>
</evidence>
<sequence length="715" mass="74986">MTARYALLTLLSYLLHYAYGQMANCNKLFIEDTNPGYWYSLYHLDLNGVPYGRAATNMSDWISHLAFYGVPFASGNTNSIGINNFATVSENEVQYGDVFGNNITTTNFSMVASAWYIPQKTGWFQFTLRSHSAGELSITNYTSAYCCSHATNIGLYEQFTLTSIPSMPEAQNPSGQVYLYKGFKYQMLMSYINLNGSAYYYIEERDPDGAYITTDWSVQQMNAQNDSELVTCNYTVGYTTATVPWTGLSTIEETQQYYKIISGHVTFQVWDLIGTPYGPSSSISHLTSEEESSSIDASTSLLESSSSSSSMESSSSSSETVVSSSSSAVESIISSMTSSSSRSMSSFVPLSLMVTNSSTDYSSSSVGSSSIFVESLFNRSSTTETASSSTSTSNTDQSSRAESAIIPSIISNATSIMSASPSTETVSSSTSSPSSLSSSTPSTSSDVSIIPMSVSFEKSSITSSTVTSATPAVSSDLNGIADSDRDRSKLNSSSTESQSTSPVSSNVLSITMSSSQVAYINASSSAIGMSSSGQQSSSLISNNGGALVQNRAGSTVEGSAGSIEQSLFSSVASTPTGPSNQPVLSQVISGSSWVQVPPTTITAFSATTIVTTIQPAAAESGANEYSFAPGEIPYVPPNRISLEGILPNPNVLSDFVAASGSASDAGEANTATSYSVHLQPGSSEAPPIIPMGANGAITLSGASGLLIGFAIILLV</sequence>
<feature type="region of interest" description="Disordered" evidence="1">
    <location>
        <begin position="281"/>
        <end position="321"/>
    </location>
</feature>
<organism evidence="5 6">
    <name type="scientific">Maudiozyma humilis</name>
    <name type="common">Sour dough yeast</name>
    <name type="synonym">Kazachstania humilis</name>
    <dbReference type="NCBI Taxonomy" id="51915"/>
    <lineage>
        <taxon>Eukaryota</taxon>
        <taxon>Fungi</taxon>
        <taxon>Dikarya</taxon>
        <taxon>Ascomycota</taxon>
        <taxon>Saccharomycotina</taxon>
        <taxon>Saccharomycetes</taxon>
        <taxon>Saccharomycetales</taxon>
        <taxon>Saccharomycetaceae</taxon>
        <taxon>Maudiozyma</taxon>
    </lineage>
</organism>
<name>A0AAV5RZ06_MAUHU</name>
<reference evidence="5 6" key="1">
    <citation type="journal article" date="2023" name="Elife">
        <title>Identification of key yeast species and microbe-microbe interactions impacting larval growth of Drosophila in the wild.</title>
        <authorList>
            <person name="Mure A."/>
            <person name="Sugiura Y."/>
            <person name="Maeda R."/>
            <person name="Honda K."/>
            <person name="Sakurai N."/>
            <person name="Takahashi Y."/>
            <person name="Watada M."/>
            <person name="Katoh T."/>
            <person name="Gotoh A."/>
            <person name="Gotoh Y."/>
            <person name="Taniguchi I."/>
            <person name="Nakamura K."/>
            <person name="Hayashi T."/>
            <person name="Katayama T."/>
            <person name="Uemura T."/>
            <person name="Hattori Y."/>
        </authorList>
    </citation>
    <scope>NUCLEOTIDE SEQUENCE [LARGE SCALE GENOMIC DNA]</scope>
    <source>
        <strain evidence="5 6">KH-74</strain>
    </source>
</reference>
<evidence type="ECO:0000256" key="2">
    <source>
        <dbReference type="SAM" id="Phobius"/>
    </source>
</evidence>
<keyword evidence="3" id="KW-0732">Signal</keyword>
<gene>
    <name evidence="5" type="ORF">DAKH74_032130</name>
</gene>
<dbReference type="Gene3D" id="2.60.120.1560">
    <property type="match status" value="1"/>
</dbReference>
<feature type="signal peptide" evidence="3">
    <location>
        <begin position="1"/>
        <end position="20"/>
    </location>
</feature>
<accession>A0AAV5RZ06</accession>
<dbReference type="PROSITE" id="PS51820">
    <property type="entry name" value="PA14"/>
    <property type="match status" value="1"/>
</dbReference>
<dbReference type="Proteomes" id="UP001377567">
    <property type="component" value="Unassembled WGS sequence"/>
</dbReference>
<feature type="region of interest" description="Disordered" evidence="1">
    <location>
        <begin position="383"/>
        <end position="402"/>
    </location>
</feature>
<feature type="compositionally biased region" description="Low complexity" evidence="1">
    <location>
        <begin position="420"/>
        <end position="445"/>
    </location>
</feature>
<dbReference type="EMBL" id="BTGD01000008">
    <property type="protein sequence ID" value="GMM56597.1"/>
    <property type="molecule type" value="Genomic_DNA"/>
</dbReference>
<keyword evidence="2" id="KW-0812">Transmembrane</keyword>
<feature type="compositionally biased region" description="Low complexity" evidence="1">
    <location>
        <begin position="465"/>
        <end position="475"/>
    </location>
</feature>
<feature type="transmembrane region" description="Helical" evidence="2">
    <location>
        <begin position="695"/>
        <end position="714"/>
    </location>
</feature>
<feature type="region of interest" description="Disordered" evidence="1">
    <location>
        <begin position="420"/>
        <end position="447"/>
    </location>
</feature>
<feature type="compositionally biased region" description="Low complexity" evidence="1">
    <location>
        <begin position="294"/>
        <end position="321"/>
    </location>
</feature>
<dbReference type="AlphaFoldDB" id="A0AAV5RZ06"/>